<dbReference type="OMA" id="ALWMSTK"/>
<evidence type="ECO:0000256" key="1">
    <source>
        <dbReference type="SAM" id="MobiDB-lite"/>
    </source>
</evidence>
<protein>
    <submittedName>
        <fullName evidence="2">Uncharacterized protein</fullName>
    </submittedName>
</protein>
<name>A0A0N1HZ79_LEPSE</name>
<evidence type="ECO:0000313" key="2">
    <source>
        <dbReference type="EMBL" id="KPI82588.1"/>
    </source>
</evidence>
<evidence type="ECO:0000313" key="3">
    <source>
        <dbReference type="Proteomes" id="UP000038009"/>
    </source>
</evidence>
<accession>A0A0N1HZ79</accession>
<organism evidence="2 3">
    <name type="scientific">Leptomonas seymouri</name>
    <dbReference type="NCBI Taxonomy" id="5684"/>
    <lineage>
        <taxon>Eukaryota</taxon>
        <taxon>Discoba</taxon>
        <taxon>Euglenozoa</taxon>
        <taxon>Kinetoplastea</taxon>
        <taxon>Metakinetoplastina</taxon>
        <taxon>Trypanosomatida</taxon>
        <taxon>Trypanosomatidae</taxon>
        <taxon>Leishmaniinae</taxon>
        <taxon>Leptomonas</taxon>
    </lineage>
</organism>
<comment type="caution">
    <text evidence="2">The sequence shown here is derived from an EMBL/GenBank/DDBJ whole genome shotgun (WGS) entry which is preliminary data.</text>
</comment>
<feature type="region of interest" description="Disordered" evidence="1">
    <location>
        <begin position="203"/>
        <end position="222"/>
    </location>
</feature>
<feature type="compositionally biased region" description="Basic and acidic residues" evidence="1">
    <location>
        <begin position="209"/>
        <end position="222"/>
    </location>
</feature>
<keyword evidence="3" id="KW-1185">Reference proteome</keyword>
<gene>
    <name evidence="2" type="ORF">ABL78_8402</name>
</gene>
<dbReference type="EMBL" id="LJSK01000714">
    <property type="protein sequence ID" value="KPI82588.1"/>
    <property type="molecule type" value="Genomic_DNA"/>
</dbReference>
<dbReference type="Proteomes" id="UP000038009">
    <property type="component" value="Unassembled WGS sequence"/>
</dbReference>
<dbReference type="OrthoDB" id="265424at2759"/>
<sequence>MAPLTASYASALRSFDLNAWLLFTALQDKVVASADRLLLDLEEKALRPAVGIDDGHRSPTSEAERRLSSLSLASHQLPCAASSTWILHTSESRRPLEILQGVSLLSQVDADALLMRSPSEKHAMTIGRRLEQELAALAGEVEGAAVDMSRVESYVFRRLGSFTQAVLALTALWMCTKLWGTVSESSTLSGLIACFAQQRSDSQLQQNSRNEHPAQRDGLGDAKADTAAHVAAILAAEAPLAAPLLPPPVEVRSAFTPPRTPVGDASHSSAAPLKAVRLEEATGHTPKQEIEGRAGEGALGDYSGHLRASIGVDECDAWGCPLLPHPEMWYEGVSDVVDEVVRAVEDAEIVLLRCSNYSIPL</sequence>
<proteinExistence type="predicted"/>
<reference evidence="2 3" key="1">
    <citation type="journal article" date="2015" name="PLoS Pathog.">
        <title>Leptomonas seymouri: Adaptations to the Dixenous Life Cycle Analyzed by Genome Sequencing, Transcriptome Profiling and Co-infection with Leishmania donovani.</title>
        <authorList>
            <person name="Kraeva N."/>
            <person name="Butenko A."/>
            <person name="Hlavacova J."/>
            <person name="Kostygov A."/>
            <person name="Myskova J."/>
            <person name="Grybchuk D."/>
            <person name="Lestinova T."/>
            <person name="Votypka J."/>
            <person name="Volf P."/>
            <person name="Opperdoes F."/>
            <person name="Flegontov P."/>
            <person name="Lukes J."/>
            <person name="Yurchenko V."/>
        </authorList>
    </citation>
    <scope>NUCLEOTIDE SEQUENCE [LARGE SCALE GENOMIC DNA]</scope>
    <source>
        <strain evidence="2 3">ATCC 30220</strain>
    </source>
</reference>
<dbReference type="VEuPathDB" id="TriTrypDB:Lsey_0715_0010"/>
<dbReference type="AlphaFoldDB" id="A0A0N1HZ79"/>